<name>A0A9X3IZ57_9BACT</name>
<protein>
    <recommendedName>
        <fullName evidence="3">DUF2383 domain-containing protein</fullName>
    </recommendedName>
</protein>
<organism evidence="1 2">
    <name type="scientific">Nannocystis pusilla</name>
    <dbReference type="NCBI Taxonomy" id="889268"/>
    <lineage>
        <taxon>Bacteria</taxon>
        <taxon>Pseudomonadati</taxon>
        <taxon>Myxococcota</taxon>
        <taxon>Polyangia</taxon>
        <taxon>Nannocystales</taxon>
        <taxon>Nannocystaceae</taxon>
        <taxon>Nannocystis</taxon>
    </lineage>
</organism>
<dbReference type="RefSeq" id="WP_267773112.1">
    <property type="nucleotide sequence ID" value="NZ_JAPNKE010000002.1"/>
</dbReference>
<dbReference type="Gene3D" id="1.20.1260.10">
    <property type="match status" value="1"/>
</dbReference>
<evidence type="ECO:0008006" key="3">
    <source>
        <dbReference type="Google" id="ProtNLM"/>
    </source>
</evidence>
<dbReference type="Proteomes" id="UP001150924">
    <property type="component" value="Unassembled WGS sequence"/>
</dbReference>
<sequence length="147" mass="15805">MALSTNLERVGPPETLTSLLRAELSAVETYRGALERLDGQPVGAQLRQICVDHSRSVQVLRGLLLRHGETAPAASAGREPDIAVRGDDELAATVHALRDGEARQVEAYRRALADPALTPGVKAMIRSDLLRRSEGHVPTLEALIETG</sequence>
<proteinExistence type="predicted"/>
<comment type="caution">
    <text evidence="1">The sequence shown here is derived from an EMBL/GenBank/DDBJ whole genome shotgun (WGS) entry which is preliminary data.</text>
</comment>
<evidence type="ECO:0000313" key="2">
    <source>
        <dbReference type="Proteomes" id="UP001150924"/>
    </source>
</evidence>
<accession>A0A9X3IZ57</accession>
<evidence type="ECO:0000313" key="1">
    <source>
        <dbReference type="EMBL" id="MCY1010242.1"/>
    </source>
</evidence>
<reference evidence="1" key="1">
    <citation type="submission" date="2022-11" db="EMBL/GenBank/DDBJ databases">
        <title>Minimal conservation of predation-associated metabolite biosynthetic gene clusters underscores biosynthetic potential of Myxococcota including descriptions for ten novel species: Archangium lansinium sp. nov., Myxococcus landrumus sp. nov., Nannocystis bai.</title>
        <authorList>
            <person name="Ahearne A."/>
            <person name="Stevens C."/>
            <person name="Phillips K."/>
        </authorList>
    </citation>
    <scope>NUCLEOTIDE SEQUENCE</scope>
    <source>
        <strain evidence="1">Na p29</strain>
    </source>
</reference>
<dbReference type="EMBL" id="JAPNKE010000002">
    <property type="protein sequence ID" value="MCY1010242.1"/>
    <property type="molecule type" value="Genomic_DNA"/>
</dbReference>
<dbReference type="AlphaFoldDB" id="A0A9X3IZ57"/>
<dbReference type="InterPro" id="IPR009078">
    <property type="entry name" value="Ferritin-like_SF"/>
</dbReference>
<dbReference type="SUPFAM" id="SSF47240">
    <property type="entry name" value="Ferritin-like"/>
    <property type="match status" value="1"/>
</dbReference>
<gene>
    <name evidence="1" type="ORF">OV079_32680</name>
</gene>
<dbReference type="InterPro" id="IPR012347">
    <property type="entry name" value="Ferritin-like"/>
</dbReference>
<keyword evidence="2" id="KW-1185">Reference proteome</keyword>